<organism evidence="1 2">
    <name type="scientific">Actinoplanes italicus</name>
    <dbReference type="NCBI Taxonomy" id="113567"/>
    <lineage>
        <taxon>Bacteria</taxon>
        <taxon>Bacillati</taxon>
        <taxon>Actinomycetota</taxon>
        <taxon>Actinomycetes</taxon>
        <taxon>Micromonosporales</taxon>
        <taxon>Micromonosporaceae</taxon>
        <taxon>Actinoplanes</taxon>
    </lineage>
</organism>
<dbReference type="EMBL" id="PVMZ01000037">
    <property type="protein sequence ID" value="PRX09149.1"/>
    <property type="molecule type" value="Genomic_DNA"/>
</dbReference>
<dbReference type="AlphaFoldDB" id="A0A2T0JP02"/>
<sequence length="33" mass="3735">MIRHRIAEVTAQMTHPVTVLAHVVEGHYPIRAT</sequence>
<keyword evidence="2" id="KW-1185">Reference proteome</keyword>
<proteinExistence type="predicted"/>
<evidence type="ECO:0000313" key="2">
    <source>
        <dbReference type="Proteomes" id="UP000239415"/>
    </source>
</evidence>
<comment type="caution">
    <text evidence="1">The sequence shown here is derived from an EMBL/GenBank/DDBJ whole genome shotgun (WGS) entry which is preliminary data.</text>
</comment>
<accession>A0A2T0JP02</accession>
<protein>
    <submittedName>
        <fullName evidence="1">Uncharacterized protein</fullName>
    </submittedName>
</protein>
<dbReference type="Proteomes" id="UP000239415">
    <property type="component" value="Unassembled WGS sequence"/>
</dbReference>
<reference evidence="1 2" key="1">
    <citation type="submission" date="2018-03" db="EMBL/GenBank/DDBJ databases">
        <title>Genomic Encyclopedia of Archaeal and Bacterial Type Strains, Phase II (KMG-II): from individual species to whole genera.</title>
        <authorList>
            <person name="Goeker M."/>
        </authorList>
    </citation>
    <scope>NUCLEOTIDE SEQUENCE [LARGE SCALE GENOMIC DNA]</scope>
    <source>
        <strain evidence="1 2">DSM 43146</strain>
    </source>
</reference>
<name>A0A2T0JP02_9ACTN</name>
<evidence type="ECO:0000313" key="1">
    <source>
        <dbReference type="EMBL" id="PRX09149.1"/>
    </source>
</evidence>
<gene>
    <name evidence="1" type="ORF">CLV67_13714</name>
</gene>